<proteinExistence type="predicted"/>
<accession>A0A1H5C985</accession>
<reference evidence="2" key="1">
    <citation type="submission" date="2016-10" db="EMBL/GenBank/DDBJ databases">
        <authorList>
            <person name="Varghese N."/>
            <person name="Submissions S."/>
        </authorList>
    </citation>
    <scope>NUCLEOTIDE SEQUENCE [LARGE SCALE GENOMIC DNA]</scope>
    <source>
        <strain evidence="2">DSM 44544</strain>
    </source>
</reference>
<organism evidence="1 2">
    <name type="scientific">Amycolatopsis tolypomycina</name>
    <dbReference type="NCBI Taxonomy" id="208445"/>
    <lineage>
        <taxon>Bacteria</taxon>
        <taxon>Bacillati</taxon>
        <taxon>Actinomycetota</taxon>
        <taxon>Actinomycetes</taxon>
        <taxon>Pseudonocardiales</taxon>
        <taxon>Pseudonocardiaceae</taxon>
        <taxon>Amycolatopsis</taxon>
    </lineage>
</organism>
<dbReference type="STRING" id="208445.SAMN04489727_8657"/>
<sequence>MTGRETERYLVDPLGVISGIVGNFEPSLEPATIAMVTEQVAQSRAGRRQLAKAIEDDPSLLTSGRTAGTPLIDRFIRALRASGAVVVVQPVCASCGKPAQRMAQHDEDGLRICVTCYNRAKGTFAPRPCAMCHRVVRPSSYDRQGRPRCNLCPPDPGVDHVEMICELVNAVDPVADRTQLRELIIRTVRQAAQRRRVAWDVEDRPELLTGAAASGTLVVRRLVAALVDHGVEGVVAPQCPFCGKTKQVISWREGLPCCLSCYQKARAKPCGRCGKVRTISTRTPQGRPMCAECARQEPCNQERCSVCGLLAAIVSHRDGVPICVGCWQMPSAVCSICGETKPCQGVGTAAPRCVNCYRRSRTAVCARCAAVHPIGGRDAEGRPLCAPCARRREPCCRCGRVRPVDGRVDDGPVCWTCIKAEPAYFRACRGCGTVTRLHRHGLCEACAATDLLAAALAGRDGSVRAELNSVRHALATSRPSTLLNWLYRPTTSAMLGQLAAGDGPVTHETLDKLTPAGPARYLREVLIAQKVLPDNDRHLRALQRWFDLRLATVDDPEDQRLLRGYLTWTHLRRLRRLGNPATPGSTNSIKNEITSAIGLIEWLHARGRKLRACTQADLDAWCMLGGRTPRRARSFVAWCVARGVTGSAAIAAPAAAARPRVFADEDRRWRTARQLLHDDTIATIDRVAGLLVLLYGQAVSRIVRLTINDVLRADGAVQLRLGRQPLMVPEPLDTLLLGLVGTRRGKAALGHTDDHRWLFPGGLPGQALHPLTLARRLRDVGIPSRGSRNTAMIELAATLPAKILSELLGISTDSATRWAALAGTDGNGYAAELVRCATDS</sequence>
<evidence type="ECO:0000313" key="1">
    <source>
        <dbReference type="EMBL" id="SED63087.1"/>
    </source>
</evidence>
<dbReference type="OrthoDB" id="3405537at2"/>
<dbReference type="Proteomes" id="UP000199622">
    <property type="component" value="Unassembled WGS sequence"/>
</dbReference>
<protein>
    <submittedName>
        <fullName evidence="1">Site-specific recombinase XerD</fullName>
    </submittedName>
</protein>
<dbReference type="AlphaFoldDB" id="A0A1H5C985"/>
<dbReference type="RefSeq" id="WP_143060794.1">
    <property type="nucleotide sequence ID" value="NZ_FNSO01000004.1"/>
</dbReference>
<dbReference type="EMBL" id="FNSO01000004">
    <property type="protein sequence ID" value="SED63087.1"/>
    <property type="molecule type" value="Genomic_DNA"/>
</dbReference>
<evidence type="ECO:0000313" key="2">
    <source>
        <dbReference type="Proteomes" id="UP000199622"/>
    </source>
</evidence>
<gene>
    <name evidence="1" type="ORF">SAMN04489727_8657</name>
</gene>
<name>A0A1H5C985_9PSEU</name>
<keyword evidence="2" id="KW-1185">Reference proteome</keyword>